<dbReference type="SMART" id="SM00490">
    <property type="entry name" value="HELICc"/>
    <property type="match status" value="1"/>
</dbReference>
<dbReference type="InterPro" id="IPR050079">
    <property type="entry name" value="DEAD_box_RNA_helicase"/>
</dbReference>
<comment type="caution">
    <text evidence="14">The sequence shown here is derived from an EMBL/GenBank/DDBJ whole genome shotgun (WGS) entry which is preliminary data.</text>
</comment>
<dbReference type="SUPFAM" id="SSF52540">
    <property type="entry name" value="P-loop containing nucleoside triphosphate hydrolases"/>
    <property type="match status" value="1"/>
</dbReference>
<name>A0ABT9Q6J3_9ACTN</name>
<comment type="similarity">
    <text evidence="10">Belongs to the DEAD box helicase family.</text>
</comment>
<dbReference type="PANTHER" id="PTHR47959">
    <property type="entry name" value="ATP-DEPENDENT RNA HELICASE RHLE-RELATED"/>
    <property type="match status" value="1"/>
</dbReference>
<dbReference type="Pfam" id="PF00270">
    <property type="entry name" value="DEAD"/>
    <property type="match status" value="1"/>
</dbReference>
<keyword evidence="5" id="KW-0547">Nucleotide-binding</keyword>
<keyword evidence="9" id="KW-0051">Antiviral defense</keyword>
<evidence type="ECO:0000259" key="11">
    <source>
        <dbReference type="PROSITE" id="PS51192"/>
    </source>
</evidence>
<proteinExistence type="inferred from homology"/>
<keyword evidence="6 14" id="KW-0378">Hydrolase</keyword>
<dbReference type="InterPro" id="IPR001650">
    <property type="entry name" value="Helicase_C-like"/>
</dbReference>
<accession>A0ABT9Q6J3</accession>
<keyword evidence="15" id="KW-1185">Reference proteome</keyword>
<evidence type="ECO:0000256" key="8">
    <source>
        <dbReference type="ARBA" id="ARBA00022840"/>
    </source>
</evidence>
<keyword evidence="14" id="KW-0255">Endonuclease</keyword>
<dbReference type="EC" id="3.1.-.-" evidence="14"/>
<dbReference type="Gene3D" id="1.10.3210.30">
    <property type="match status" value="1"/>
</dbReference>
<comment type="similarity">
    <text evidence="2">In the central section; belongs to the CRISPR-associated helicase Cas3 family.</text>
</comment>
<evidence type="ECO:0000256" key="1">
    <source>
        <dbReference type="ARBA" id="ARBA00006847"/>
    </source>
</evidence>
<dbReference type="EMBL" id="JAUSQU010000001">
    <property type="protein sequence ID" value="MDP9842272.1"/>
    <property type="molecule type" value="Genomic_DNA"/>
</dbReference>
<evidence type="ECO:0000313" key="15">
    <source>
        <dbReference type="Proteomes" id="UP001225356"/>
    </source>
</evidence>
<evidence type="ECO:0000256" key="2">
    <source>
        <dbReference type="ARBA" id="ARBA00009046"/>
    </source>
</evidence>
<reference evidence="14 15" key="1">
    <citation type="submission" date="2023-07" db="EMBL/GenBank/DDBJ databases">
        <title>Sequencing the genomes of 1000 actinobacteria strains.</title>
        <authorList>
            <person name="Klenk H.-P."/>
        </authorList>
    </citation>
    <scope>NUCLEOTIDE SEQUENCE [LARGE SCALE GENOMIC DNA]</scope>
    <source>
        <strain evidence="14 15">DSM 46740</strain>
    </source>
</reference>
<dbReference type="Gene3D" id="3.40.50.300">
    <property type="entry name" value="P-loop containing nucleotide triphosphate hydrolases"/>
    <property type="match status" value="2"/>
</dbReference>
<gene>
    <name evidence="14" type="ORF">J2853_001483</name>
</gene>
<dbReference type="Proteomes" id="UP001225356">
    <property type="component" value="Unassembled WGS sequence"/>
</dbReference>
<dbReference type="InterPro" id="IPR038257">
    <property type="entry name" value="CRISPR-assoc_Cas3_HD_sf"/>
</dbReference>
<dbReference type="PANTHER" id="PTHR47959:SF16">
    <property type="entry name" value="CRISPR-ASSOCIATED NUCLEASE_HELICASE CAS3-RELATED"/>
    <property type="match status" value="1"/>
</dbReference>
<dbReference type="InterPro" id="IPR054712">
    <property type="entry name" value="Cas3-like_dom"/>
</dbReference>
<dbReference type="Pfam" id="PF22590">
    <property type="entry name" value="Cas3-like_C_2"/>
    <property type="match status" value="1"/>
</dbReference>
<dbReference type="InterPro" id="IPR027417">
    <property type="entry name" value="P-loop_NTPase"/>
</dbReference>
<keyword evidence="8" id="KW-0067">ATP-binding</keyword>
<evidence type="ECO:0000259" key="13">
    <source>
        <dbReference type="PROSITE" id="PS51643"/>
    </source>
</evidence>
<keyword evidence="7" id="KW-0347">Helicase</keyword>
<dbReference type="NCBIfam" id="TIGR01587">
    <property type="entry name" value="cas3_core"/>
    <property type="match status" value="1"/>
</dbReference>
<dbReference type="PROSITE" id="PS51194">
    <property type="entry name" value="HELICASE_CTER"/>
    <property type="match status" value="1"/>
</dbReference>
<evidence type="ECO:0000256" key="10">
    <source>
        <dbReference type="ARBA" id="ARBA00038437"/>
    </source>
</evidence>
<keyword evidence="4" id="KW-0479">Metal-binding</keyword>
<dbReference type="PROSITE" id="PS51643">
    <property type="entry name" value="HD_CAS3"/>
    <property type="match status" value="1"/>
</dbReference>
<dbReference type="RefSeq" id="WP_307556201.1">
    <property type="nucleotide sequence ID" value="NZ_JAUSQU010000001.1"/>
</dbReference>
<evidence type="ECO:0000256" key="5">
    <source>
        <dbReference type="ARBA" id="ARBA00022741"/>
    </source>
</evidence>
<organism evidence="14 15">
    <name type="scientific">Streptosporangium lutulentum</name>
    <dbReference type="NCBI Taxonomy" id="1461250"/>
    <lineage>
        <taxon>Bacteria</taxon>
        <taxon>Bacillati</taxon>
        <taxon>Actinomycetota</taxon>
        <taxon>Actinomycetes</taxon>
        <taxon>Streptosporangiales</taxon>
        <taxon>Streptosporangiaceae</taxon>
        <taxon>Streptosporangium</taxon>
    </lineage>
</organism>
<dbReference type="InterPro" id="IPR011545">
    <property type="entry name" value="DEAD/DEAH_box_helicase_dom"/>
</dbReference>
<protein>
    <submittedName>
        <fullName evidence="14">CRISPR-associated endonuclease/helicase Cas3</fullName>
        <ecNumber evidence="14">3.1.-.-</ecNumber>
        <ecNumber evidence="14">3.6.4.-</ecNumber>
    </submittedName>
</protein>
<evidence type="ECO:0000259" key="12">
    <source>
        <dbReference type="PROSITE" id="PS51194"/>
    </source>
</evidence>
<dbReference type="InterPro" id="IPR006483">
    <property type="entry name" value="CRISPR-assoc_Cas3_HD"/>
</dbReference>
<dbReference type="Pfam" id="PF18019">
    <property type="entry name" value="Cas3_HD"/>
    <property type="match status" value="1"/>
</dbReference>
<sequence>MIDAFADFVLRATDQAYGPYPYQEQLAAEGFPQVLRVPTGAGKTMAAVLPWVWRRNVCPEETPRRLVYVLPLRGLVEQTVGHITTWLSRVGMSNEVGVHVLMGGVDRDDSAWQSHPDKSAILVGTQDMVLSRALMRGYAEPRPRWPISFALLHTDTQWVFDETQLLGPALPTSIQLQAFRDRMGTATPTATMWMSATLSPEDIATIDHAPATRVMQLSLEDRHGPLKRRLDATRTVHRLNLTDDTNRYPAEVAAALADHHRAGTRTIGVFNTVDRAAAVYEQLLKAAPDADLLLVHSRFRPVERRAAADRLAAELSPAGQIVVTTQVLEAGIDISSRTLFTEAAPWSSVVQRAGRCNRAGEYGPGEAVLLWAPPPAGRATAAPYDEGDLAETASALTALEGQAVTSTDLQDHPVKQAQALYPLLRRRDLLDLFDTMPDLTGNDIDVTPWIRDAQDRTLLVAWRRWAGGQPGEDELFPHRDELCPAPINDVRDLVTGKQTGKNQMLLWAQDPLGGKWRRARSDDLRPGGVLLADATKGGYDPALGWAPKSGAPVMPVAEMSAAEESGDTLPDDSPSFRRGRWVTLLEHLGDVDREVASLAEELAPLPGLTPTMIEAAILAGRYHDLGKAHPVFQTTLTGADQKTPEADILNDGDHVEGPASLWAKSPHRSGRHSRRYFRHELVSALMLLHPDCRLLDDAAEPDLVAYLAAAHHGKVRLSVRSVGDESGEEPPRILGVAAGDLVPAVQVPYGGQTPEIILDPAMLLLGGENGRPSWVSWVLKLRDRPDLGPFRLAFLEALVRVADWRASATYDVPAAAGDAK</sequence>
<evidence type="ECO:0000256" key="6">
    <source>
        <dbReference type="ARBA" id="ARBA00022801"/>
    </source>
</evidence>
<dbReference type="NCBIfam" id="TIGR01596">
    <property type="entry name" value="cas3_HD"/>
    <property type="match status" value="1"/>
</dbReference>
<feature type="domain" description="Helicase C-terminal" evidence="12">
    <location>
        <begin position="240"/>
        <end position="420"/>
    </location>
</feature>
<evidence type="ECO:0000313" key="14">
    <source>
        <dbReference type="EMBL" id="MDP9842272.1"/>
    </source>
</evidence>
<feature type="domain" description="HD Cas3-type" evidence="13">
    <location>
        <begin position="577"/>
        <end position="805"/>
    </location>
</feature>
<evidence type="ECO:0000256" key="7">
    <source>
        <dbReference type="ARBA" id="ARBA00022806"/>
    </source>
</evidence>
<keyword evidence="3" id="KW-0540">Nuclease</keyword>
<comment type="similarity">
    <text evidence="1">In the N-terminal section; belongs to the CRISPR-associated nuclease Cas3-HD family.</text>
</comment>
<evidence type="ECO:0000256" key="4">
    <source>
        <dbReference type="ARBA" id="ARBA00022723"/>
    </source>
</evidence>
<dbReference type="EC" id="3.6.4.-" evidence="14"/>
<evidence type="ECO:0000256" key="3">
    <source>
        <dbReference type="ARBA" id="ARBA00022722"/>
    </source>
</evidence>
<evidence type="ECO:0000256" key="9">
    <source>
        <dbReference type="ARBA" id="ARBA00023118"/>
    </source>
</evidence>
<dbReference type="PROSITE" id="PS51192">
    <property type="entry name" value="HELICASE_ATP_BIND_1"/>
    <property type="match status" value="1"/>
</dbReference>
<dbReference type="GO" id="GO:0004519">
    <property type="term" value="F:endonuclease activity"/>
    <property type="evidence" value="ECO:0007669"/>
    <property type="project" value="UniProtKB-KW"/>
</dbReference>
<feature type="domain" description="Helicase ATP-binding" evidence="11">
    <location>
        <begin position="24"/>
        <end position="206"/>
    </location>
</feature>
<dbReference type="InterPro" id="IPR014001">
    <property type="entry name" value="Helicase_ATP-bd"/>
</dbReference>
<dbReference type="SMART" id="SM00487">
    <property type="entry name" value="DEXDc"/>
    <property type="match status" value="1"/>
</dbReference>
<dbReference type="InterPro" id="IPR006474">
    <property type="entry name" value="Helicase_Cas3_CRISPR-ass_core"/>
</dbReference>
<dbReference type="GO" id="GO:0016787">
    <property type="term" value="F:hydrolase activity"/>
    <property type="evidence" value="ECO:0007669"/>
    <property type="project" value="UniProtKB-KW"/>
</dbReference>